<dbReference type="OrthoDB" id="6765836at2759"/>
<protein>
    <recommendedName>
        <fullName evidence="3">Peptidase aspartic putative domain-containing protein</fullName>
    </recommendedName>
</protein>
<reference evidence="1 2" key="1">
    <citation type="journal article" date="2019" name="Sci. Rep.">
        <title>Orb-weaving spider Araneus ventricosus genome elucidates the spidroin gene catalogue.</title>
        <authorList>
            <person name="Kono N."/>
            <person name="Nakamura H."/>
            <person name="Ohtoshi R."/>
            <person name="Moran D.A.P."/>
            <person name="Shinohara A."/>
            <person name="Yoshida Y."/>
            <person name="Fujiwara M."/>
            <person name="Mori M."/>
            <person name="Tomita M."/>
            <person name="Arakawa K."/>
        </authorList>
    </citation>
    <scope>NUCLEOTIDE SEQUENCE [LARGE SCALE GENOMIC DNA]</scope>
</reference>
<sequence>MPVNAGPWMKKLQKMNITLTNVGEKSQPVQVLIGADLFGKFLTGQHKVLSCGLVGIETLSGKFPESRVTSSNAMLVTSHFIKELDISDLWKLDLIGIKDPIEKLSKKEQEDLTKEHFLQTVRYNDDKRYEVHLPWLDNYAPLPDNLELAIRRLESTTNKLLHENLYYFHEGKKNCMIDPEFTCNKHIESLITKSRRRLNILKYISGRDWGANAETLRTTYIALIRPILEYGLPVYFCTSDSN</sequence>
<dbReference type="EMBL" id="BGPR01006800">
    <property type="protein sequence ID" value="GBN21970.1"/>
    <property type="molecule type" value="Genomic_DNA"/>
</dbReference>
<name>A0A4Y2M6A7_ARAVE</name>
<gene>
    <name evidence="1" type="ORF">AVEN_107039_1</name>
</gene>
<keyword evidence="2" id="KW-1185">Reference proteome</keyword>
<organism evidence="1 2">
    <name type="scientific">Araneus ventricosus</name>
    <name type="common">Orbweaver spider</name>
    <name type="synonym">Epeira ventricosa</name>
    <dbReference type="NCBI Taxonomy" id="182803"/>
    <lineage>
        <taxon>Eukaryota</taxon>
        <taxon>Metazoa</taxon>
        <taxon>Ecdysozoa</taxon>
        <taxon>Arthropoda</taxon>
        <taxon>Chelicerata</taxon>
        <taxon>Arachnida</taxon>
        <taxon>Araneae</taxon>
        <taxon>Araneomorphae</taxon>
        <taxon>Entelegynae</taxon>
        <taxon>Araneoidea</taxon>
        <taxon>Araneidae</taxon>
        <taxon>Araneus</taxon>
    </lineage>
</organism>
<dbReference type="AlphaFoldDB" id="A0A4Y2M6A7"/>
<dbReference type="Proteomes" id="UP000499080">
    <property type="component" value="Unassembled WGS sequence"/>
</dbReference>
<evidence type="ECO:0000313" key="1">
    <source>
        <dbReference type="EMBL" id="GBN21970.1"/>
    </source>
</evidence>
<accession>A0A4Y2M6A7</accession>
<proteinExistence type="predicted"/>
<evidence type="ECO:0000313" key="2">
    <source>
        <dbReference type="Proteomes" id="UP000499080"/>
    </source>
</evidence>
<comment type="caution">
    <text evidence="1">The sequence shown here is derived from an EMBL/GenBank/DDBJ whole genome shotgun (WGS) entry which is preliminary data.</text>
</comment>
<evidence type="ECO:0008006" key="3">
    <source>
        <dbReference type="Google" id="ProtNLM"/>
    </source>
</evidence>